<dbReference type="SUPFAM" id="SSF53720">
    <property type="entry name" value="ALDH-like"/>
    <property type="match status" value="1"/>
</dbReference>
<dbReference type="PROSITE" id="PS00687">
    <property type="entry name" value="ALDEHYDE_DEHYDR_GLU"/>
    <property type="match status" value="1"/>
</dbReference>
<name>A0A6A6NVI3_9PEZI</name>
<dbReference type="InterPro" id="IPR016162">
    <property type="entry name" value="Ald_DH_N"/>
</dbReference>
<dbReference type="InterPro" id="IPR016161">
    <property type="entry name" value="Ald_DH/histidinol_DH"/>
</dbReference>
<evidence type="ECO:0000256" key="6">
    <source>
        <dbReference type="RuleBase" id="RU003345"/>
    </source>
</evidence>
<dbReference type="GO" id="GO:0004029">
    <property type="term" value="F:aldehyde dehydrogenase (NAD+) activity"/>
    <property type="evidence" value="ECO:0007669"/>
    <property type="project" value="UniProtKB-EC"/>
</dbReference>
<evidence type="ECO:0000256" key="4">
    <source>
        <dbReference type="ARBA" id="ARBA00049194"/>
    </source>
</evidence>
<dbReference type="OrthoDB" id="310895at2759"/>
<evidence type="ECO:0000256" key="1">
    <source>
        <dbReference type="ARBA" id="ARBA00009986"/>
    </source>
</evidence>
<comment type="similarity">
    <text evidence="1 6">Belongs to the aldehyde dehydrogenase family.</text>
</comment>
<protein>
    <recommendedName>
        <fullName evidence="3">aldehyde dehydrogenase (NAD(+))</fullName>
        <ecNumber evidence="3">1.2.1.3</ecNumber>
    </recommendedName>
</protein>
<dbReference type="AlphaFoldDB" id="A0A6A6NVI3"/>
<dbReference type="Gene3D" id="3.40.309.10">
    <property type="entry name" value="Aldehyde Dehydrogenase, Chain A, domain 2"/>
    <property type="match status" value="1"/>
</dbReference>
<evidence type="ECO:0000256" key="5">
    <source>
        <dbReference type="PROSITE-ProRule" id="PRU10007"/>
    </source>
</evidence>
<dbReference type="InterPro" id="IPR015590">
    <property type="entry name" value="Aldehyde_DH_dom"/>
</dbReference>
<feature type="domain" description="Aldehyde dehydrogenase" evidence="7">
    <location>
        <begin position="21"/>
        <end position="478"/>
    </location>
</feature>
<comment type="catalytic activity">
    <reaction evidence="4">
        <text>an aldehyde + NAD(+) + H2O = a carboxylate + NADH + 2 H(+)</text>
        <dbReference type="Rhea" id="RHEA:16185"/>
        <dbReference type="ChEBI" id="CHEBI:15377"/>
        <dbReference type="ChEBI" id="CHEBI:15378"/>
        <dbReference type="ChEBI" id="CHEBI:17478"/>
        <dbReference type="ChEBI" id="CHEBI:29067"/>
        <dbReference type="ChEBI" id="CHEBI:57540"/>
        <dbReference type="ChEBI" id="CHEBI:57945"/>
        <dbReference type="EC" id="1.2.1.3"/>
    </reaction>
</comment>
<dbReference type="EMBL" id="MU001685">
    <property type="protein sequence ID" value="KAF2455731.1"/>
    <property type="molecule type" value="Genomic_DNA"/>
</dbReference>
<dbReference type="Pfam" id="PF00171">
    <property type="entry name" value="Aldedh"/>
    <property type="match status" value="1"/>
</dbReference>
<evidence type="ECO:0000259" key="7">
    <source>
        <dbReference type="Pfam" id="PF00171"/>
    </source>
</evidence>
<accession>A0A6A6NVI3</accession>
<evidence type="ECO:0000313" key="8">
    <source>
        <dbReference type="EMBL" id="KAF2455731.1"/>
    </source>
</evidence>
<dbReference type="Gene3D" id="3.40.605.10">
    <property type="entry name" value="Aldehyde Dehydrogenase, Chain A, domain 1"/>
    <property type="match status" value="1"/>
</dbReference>
<keyword evidence="2 6" id="KW-0560">Oxidoreductase</keyword>
<dbReference type="InterPro" id="IPR016163">
    <property type="entry name" value="Ald_DH_C"/>
</dbReference>
<dbReference type="FunFam" id="3.40.605.10:FF:000001">
    <property type="entry name" value="Aldehyde dehydrogenase 1"/>
    <property type="match status" value="1"/>
</dbReference>
<sequence>MSAPKPLVETRLFINGEYADASDRKTFKLYNPATHDLVAEVAEASADDTNRAVAAAKAAQPAWAELAPHQRGAHMKKLAALIRDNMQELAVLEAMSMGKPVGTYIDGVLAAGRLDTFAEAGGLVQGKTSLNTPGTVGFTWKQPFGVVAGIIPWNVPLYFCINKAAPALVVGNVVVIKSSEKAPLTSARIGHWIKEAGFPPGVFNIISGYGNPSGVTLASHMDVRAISFTGSGRTGRAITVAAAQSNLKNVTLELGGKSPAIIFEDADLEQAAAETQYSIQWNSGQVCMANSRIYVQDTVADKYIATFKKMFGAAKAGDPTDPGINHGPVADEVQYHNVHRYIDMAKAAGGELLLGGEKAEKGKGFFVKPTIFTNTPEDHQFMKEEIFGPVVNISVFSSEDEVLKKANDTEYGLYSSVYTKNIDRAMRVAKHLEAGTVGVNCTSPTTCHDLPFGGYKASGTGREGVRESLDHFCEVKTVVVKVGK</sequence>
<feature type="active site" evidence="5">
    <location>
        <position position="253"/>
    </location>
</feature>
<organism evidence="8 9">
    <name type="scientific">Lineolata rhizophorae</name>
    <dbReference type="NCBI Taxonomy" id="578093"/>
    <lineage>
        <taxon>Eukaryota</taxon>
        <taxon>Fungi</taxon>
        <taxon>Dikarya</taxon>
        <taxon>Ascomycota</taxon>
        <taxon>Pezizomycotina</taxon>
        <taxon>Dothideomycetes</taxon>
        <taxon>Dothideomycetes incertae sedis</taxon>
        <taxon>Lineolatales</taxon>
        <taxon>Lineolataceae</taxon>
        <taxon>Lineolata</taxon>
    </lineage>
</organism>
<evidence type="ECO:0000256" key="3">
    <source>
        <dbReference type="ARBA" id="ARBA00024226"/>
    </source>
</evidence>
<dbReference type="Proteomes" id="UP000799766">
    <property type="component" value="Unassembled WGS sequence"/>
</dbReference>
<dbReference type="InterPro" id="IPR029510">
    <property type="entry name" value="Ald_DH_CS_GLU"/>
</dbReference>
<dbReference type="FunFam" id="3.40.309.10:FF:000012">
    <property type="entry name" value="Betaine aldehyde dehydrogenase"/>
    <property type="match status" value="1"/>
</dbReference>
<dbReference type="EC" id="1.2.1.3" evidence="3"/>
<evidence type="ECO:0000313" key="9">
    <source>
        <dbReference type="Proteomes" id="UP000799766"/>
    </source>
</evidence>
<reference evidence="8" key="1">
    <citation type="journal article" date="2020" name="Stud. Mycol.">
        <title>101 Dothideomycetes genomes: a test case for predicting lifestyles and emergence of pathogens.</title>
        <authorList>
            <person name="Haridas S."/>
            <person name="Albert R."/>
            <person name="Binder M."/>
            <person name="Bloem J."/>
            <person name="Labutti K."/>
            <person name="Salamov A."/>
            <person name="Andreopoulos B."/>
            <person name="Baker S."/>
            <person name="Barry K."/>
            <person name="Bills G."/>
            <person name="Bluhm B."/>
            <person name="Cannon C."/>
            <person name="Castanera R."/>
            <person name="Culley D."/>
            <person name="Daum C."/>
            <person name="Ezra D."/>
            <person name="Gonzalez J."/>
            <person name="Henrissat B."/>
            <person name="Kuo A."/>
            <person name="Liang C."/>
            <person name="Lipzen A."/>
            <person name="Lutzoni F."/>
            <person name="Magnuson J."/>
            <person name="Mondo S."/>
            <person name="Nolan M."/>
            <person name="Ohm R."/>
            <person name="Pangilinan J."/>
            <person name="Park H.-J."/>
            <person name="Ramirez L."/>
            <person name="Alfaro M."/>
            <person name="Sun H."/>
            <person name="Tritt A."/>
            <person name="Yoshinaga Y."/>
            <person name="Zwiers L.-H."/>
            <person name="Turgeon B."/>
            <person name="Goodwin S."/>
            <person name="Spatafora J."/>
            <person name="Crous P."/>
            <person name="Grigoriev I."/>
        </authorList>
    </citation>
    <scope>NUCLEOTIDE SEQUENCE</scope>
    <source>
        <strain evidence="8">ATCC 16933</strain>
    </source>
</reference>
<dbReference type="PANTHER" id="PTHR11699">
    <property type="entry name" value="ALDEHYDE DEHYDROGENASE-RELATED"/>
    <property type="match status" value="1"/>
</dbReference>
<keyword evidence="9" id="KW-1185">Reference proteome</keyword>
<proteinExistence type="inferred from homology"/>
<evidence type="ECO:0000256" key="2">
    <source>
        <dbReference type="ARBA" id="ARBA00023002"/>
    </source>
</evidence>
<gene>
    <name evidence="8" type="ORF">BDY21DRAFT_348482</name>
</gene>